<keyword evidence="2" id="KW-1185">Reference proteome</keyword>
<reference evidence="1 2" key="1">
    <citation type="submission" date="2020-04" db="EMBL/GenBank/DDBJ databases">
        <title>Description of novel Gluconacetobacter.</title>
        <authorList>
            <person name="Sombolestani A."/>
        </authorList>
    </citation>
    <scope>NUCLEOTIDE SEQUENCE [LARGE SCALE GENOMIC DNA]</scope>
    <source>
        <strain evidence="1 2">LMG 21311</strain>
    </source>
</reference>
<comment type="caution">
    <text evidence="1">The sequence shown here is derived from an EMBL/GenBank/DDBJ whole genome shotgun (WGS) entry which is preliminary data.</text>
</comment>
<evidence type="ECO:0000313" key="2">
    <source>
        <dbReference type="Proteomes" id="UP000555756"/>
    </source>
</evidence>
<dbReference type="Proteomes" id="UP000555756">
    <property type="component" value="Unassembled WGS sequence"/>
</dbReference>
<dbReference type="AlphaFoldDB" id="A0A7W4JUY3"/>
<sequence>MEPYVAFQCANDRFDAVGRNQSLAASSCTISNFTAIKYGVTRSLSLQAIPTIARNKDARKWGNLGFGDLPVDIMWRVLDEDSRHRYPTLSFLSGISFPTGRYQKLDSMADAMGSGGWQLRIGLAAQSLQTMPNNRPLRLRGWLAFHVPLGRVSVRGLNAYGLPASMASTVRVGMSGQGGVAGEYGVDRHWVLAFDLVRNWSNGNRIYRSRRSAEPSSGDWEVAPAVEYNWSAKLGIIAGAVIPMVGHNEAREFVGQAAVNIVF</sequence>
<gene>
    <name evidence="1" type="ORF">HLH34_15175</name>
</gene>
<evidence type="ECO:0000313" key="1">
    <source>
        <dbReference type="EMBL" id="MBB2191285.1"/>
    </source>
</evidence>
<proteinExistence type="predicted"/>
<protein>
    <submittedName>
        <fullName evidence="1">Uncharacterized protein</fullName>
    </submittedName>
</protein>
<dbReference type="RefSeq" id="WP_183120413.1">
    <property type="nucleotide sequence ID" value="NZ_JABEQF010000014.1"/>
</dbReference>
<name>A0A7W4JUY3_9PROT</name>
<organism evidence="1 2">
    <name type="scientific">Gluconacetobacter azotocaptans</name>
    <dbReference type="NCBI Taxonomy" id="142834"/>
    <lineage>
        <taxon>Bacteria</taxon>
        <taxon>Pseudomonadati</taxon>
        <taxon>Pseudomonadota</taxon>
        <taxon>Alphaproteobacteria</taxon>
        <taxon>Acetobacterales</taxon>
        <taxon>Acetobacteraceae</taxon>
        <taxon>Gluconacetobacter</taxon>
    </lineage>
</organism>
<accession>A0A7W4JUY3</accession>
<dbReference type="EMBL" id="JABEQF010000014">
    <property type="protein sequence ID" value="MBB2191285.1"/>
    <property type="molecule type" value="Genomic_DNA"/>
</dbReference>